<evidence type="ECO:0000313" key="2">
    <source>
        <dbReference type="EMBL" id="MBF1447764.1"/>
    </source>
</evidence>
<keyword evidence="1" id="KW-0812">Transmembrane</keyword>
<feature type="transmembrane region" description="Helical" evidence="1">
    <location>
        <begin position="110"/>
        <end position="129"/>
    </location>
</feature>
<sequence>MLYSACKDTEKKLKLQATTNKIDVVAGLIFQPHILYQRYGMAGKGKPCKGRYTAAEGCPRCQTTPLRSLLWGRTLQKSLFCGSKQALLQCKTMGFATPRRAFRIFLTMRWLHNLEIYGICLRIFHVVAISPLVCYFTFITLLPAIFYLPVAILAAIHSRCSSLRFRVNDSPIRLTMKQNTPKF</sequence>
<proteinExistence type="predicted"/>
<name>A0A9D5WWV4_9BACT</name>
<accession>A0A9D5WWV4</accession>
<organism evidence="2 3">
    <name type="scientific">Prevotella nigrescens</name>
    <dbReference type="NCBI Taxonomy" id="28133"/>
    <lineage>
        <taxon>Bacteria</taxon>
        <taxon>Pseudomonadati</taxon>
        <taxon>Bacteroidota</taxon>
        <taxon>Bacteroidia</taxon>
        <taxon>Bacteroidales</taxon>
        <taxon>Prevotellaceae</taxon>
        <taxon>Prevotella</taxon>
    </lineage>
</organism>
<protein>
    <submittedName>
        <fullName evidence="2">Uncharacterized protein</fullName>
    </submittedName>
</protein>
<dbReference type="EMBL" id="JABZTM010000141">
    <property type="protein sequence ID" value="MBF1447764.1"/>
    <property type="molecule type" value="Genomic_DNA"/>
</dbReference>
<feature type="transmembrane region" description="Helical" evidence="1">
    <location>
        <begin position="135"/>
        <end position="156"/>
    </location>
</feature>
<keyword evidence="1" id="KW-0472">Membrane</keyword>
<comment type="caution">
    <text evidence="2">The sequence shown here is derived from an EMBL/GenBank/DDBJ whole genome shotgun (WGS) entry which is preliminary data.</text>
</comment>
<dbReference type="Proteomes" id="UP000787419">
    <property type="component" value="Unassembled WGS sequence"/>
</dbReference>
<evidence type="ECO:0000256" key="1">
    <source>
        <dbReference type="SAM" id="Phobius"/>
    </source>
</evidence>
<dbReference type="AlphaFoldDB" id="A0A9D5WWV4"/>
<gene>
    <name evidence="2" type="ORF">HXN55_10350</name>
</gene>
<evidence type="ECO:0000313" key="3">
    <source>
        <dbReference type="Proteomes" id="UP000787419"/>
    </source>
</evidence>
<reference evidence="2" key="1">
    <citation type="submission" date="2020-04" db="EMBL/GenBank/DDBJ databases">
        <title>Deep metagenomics examines the oral microbiome during advanced dental caries in children, revealing novel taxa and co-occurrences with host molecules.</title>
        <authorList>
            <person name="Baker J.L."/>
            <person name="Morton J.T."/>
            <person name="Dinis M."/>
            <person name="Alvarez R."/>
            <person name="Tran N.C."/>
            <person name="Knight R."/>
            <person name="Edlund A."/>
        </authorList>
    </citation>
    <scope>NUCLEOTIDE SEQUENCE</scope>
    <source>
        <strain evidence="2">JCVI_32_bin.50</strain>
    </source>
</reference>
<keyword evidence="1" id="KW-1133">Transmembrane helix</keyword>